<dbReference type="AlphaFoldDB" id="A0AAF0QSC6"/>
<dbReference type="PANTHER" id="PTHR11439">
    <property type="entry name" value="GAG-POL-RELATED RETROTRANSPOSON"/>
    <property type="match status" value="1"/>
</dbReference>
<dbReference type="PANTHER" id="PTHR11439:SF452">
    <property type="entry name" value="REVERSE TRANSCRIPTASE TY1_COPIA-TYPE DOMAIN-CONTAINING PROTEIN"/>
    <property type="match status" value="1"/>
</dbReference>
<proteinExistence type="predicted"/>
<dbReference type="CDD" id="cd09272">
    <property type="entry name" value="RNase_HI_RT_Ty1"/>
    <property type="match status" value="1"/>
</dbReference>
<name>A0AAF0QSC6_SOLVR</name>
<sequence>MKELGDGIEMPIEVYSDSKAALQIAANPVFHERTKHIEIDCHFIRQKIQEGLAKTEHVGTKDQTTYILTKELPRAQHEYLVGKLGMLNIFAPASLRGSEEMGIG</sequence>
<protein>
    <recommendedName>
        <fullName evidence="3">Copia protein</fullName>
    </recommendedName>
</protein>
<reference evidence="1" key="1">
    <citation type="submission" date="2023-08" db="EMBL/GenBank/DDBJ databases">
        <title>A de novo genome assembly of Solanum verrucosum Schlechtendal, a Mexican diploid species geographically isolated from the other diploid A-genome species in potato relatives.</title>
        <authorList>
            <person name="Hosaka K."/>
        </authorList>
    </citation>
    <scope>NUCLEOTIDE SEQUENCE</scope>
    <source>
        <tissue evidence="1">Young leaves</tissue>
    </source>
</reference>
<organism evidence="1 2">
    <name type="scientific">Solanum verrucosum</name>
    <dbReference type="NCBI Taxonomy" id="315347"/>
    <lineage>
        <taxon>Eukaryota</taxon>
        <taxon>Viridiplantae</taxon>
        <taxon>Streptophyta</taxon>
        <taxon>Embryophyta</taxon>
        <taxon>Tracheophyta</taxon>
        <taxon>Spermatophyta</taxon>
        <taxon>Magnoliopsida</taxon>
        <taxon>eudicotyledons</taxon>
        <taxon>Gunneridae</taxon>
        <taxon>Pentapetalae</taxon>
        <taxon>asterids</taxon>
        <taxon>lamiids</taxon>
        <taxon>Solanales</taxon>
        <taxon>Solanaceae</taxon>
        <taxon>Solanoideae</taxon>
        <taxon>Solaneae</taxon>
        <taxon>Solanum</taxon>
    </lineage>
</organism>
<dbReference type="Proteomes" id="UP001234989">
    <property type="component" value="Chromosome 5"/>
</dbReference>
<gene>
    <name evidence="1" type="ORF">MTR67_021853</name>
</gene>
<evidence type="ECO:0008006" key="3">
    <source>
        <dbReference type="Google" id="ProtNLM"/>
    </source>
</evidence>
<evidence type="ECO:0000313" key="2">
    <source>
        <dbReference type="Proteomes" id="UP001234989"/>
    </source>
</evidence>
<dbReference type="EMBL" id="CP133616">
    <property type="protein sequence ID" value="WMV28468.1"/>
    <property type="molecule type" value="Genomic_DNA"/>
</dbReference>
<accession>A0AAF0QSC6</accession>
<keyword evidence="2" id="KW-1185">Reference proteome</keyword>
<evidence type="ECO:0000313" key="1">
    <source>
        <dbReference type="EMBL" id="WMV28468.1"/>
    </source>
</evidence>